<reference evidence="3 4" key="1">
    <citation type="submission" date="2020-05" db="EMBL/GenBank/DDBJ databases">
        <title>Distinct polysaccharide utilization as determinants for interspecies competition between intestinal Prevotella spp.</title>
        <authorList>
            <person name="Galvez E.J.C."/>
            <person name="Iljazovic A."/>
            <person name="Strowig T."/>
        </authorList>
    </citation>
    <scope>NUCLEOTIDE SEQUENCE [LARGE SCALE GENOMIC DNA]</scope>
    <source>
        <strain evidence="3 4">PROD</strain>
    </source>
</reference>
<accession>A0ABX2AYQ2</accession>
<dbReference type="SMART" id="SM00028">
    <property type="entry name" value="TPR"/>
    <property type="match status" value="3"/>
</dbReference>
<dbReference type="Proteomes" id="UP001193734">
    <property type="component" value="Unassembled WGS sequence"/>
</dbReference>
<gene>
    <name evidence="3" type="ORF">HPS55_09345</name>
</gene>
<keyword evidence="1" id="KW-0802">TPR repeat</keyword>
<evidence type="ECO:0000256" key="2">
    <source>
        <dbReference type="SAM" id="SignalP"/>
    </source>
</evidence>
<dbReference type="InterPro" id="IPR019734">
    <property type="entry name" value="TPR_rpt"/>
</dbReference>
<keyword evidence="2" id="KW-0732">Signal</keyword>
<evidence type="ECO:0000313" key="4">
    <source>
        <dbReference type="Proteomes" id="UP001193734"/>
    </source>
</evidence>
<organism evidence="3 4">
    <name type="scientific">Xylanibacter rodentium</name>
    <dbReference type="NCBI Taxonomy" id="2736289"/>
    <lineage>
        <taxon>Bacteria</taxon>
        <taxon>Pseudomonadati</taxon>
        <taxon>Bacteroidota</taxon>
        <taxon>Bacteroidia</taxon>
        <taxon>Bacteroidales</taxon>
        <taxon>Prevotellaceae</taxon>
        <taxon>Xylanibacter</taxon>
    </lineage>
</organism>
<keyword evidence="4" id="KW-1185">Reference proteome</keyword>
<dbReference type="PROSITE" id="PS51257">
    <property type="entry name" value="PROKAR_LIPOPROTEIN"/>
    <property type="match status" value="1"/>
</dbReference>
<comment type="caution">
    <text evidence="3">The sequence shown here is derived from an EMBL/GenBank/DDBJ whole genome shotgun (WGS) entry which is preliminary data.</text>
</comment>
<dbReference type="SUPFAM" id="SSF48452">
    <property type="entry name" value="TPR-like"/>
    <property type="match status" value="1"/>
</dbReference>
<evidence type="ECO:0000313" key="3">
    <source>
        <dbReference type="EMBL" id="NPE14522.1"/>
    </source>
</evidence>
<protein>
    <submittedName>
        <fullName evidence="3">Tetratricopeptide repeat protein</fullName>
    </submittedName>
</protein>
<evidence type="ECO:0000256" key="1">
    <source>
        <dbReference type="PROSITE-ProRule" id="PRU00339"/>
    </source>
</evidence>
<name>A0ABX2AYQ2_9BACT</name>
<dbReference type="EMBL" id="JABKKE010000014">
    <property type="protein sequence ID" value="NPE14522.1"/>
    <property type="molecule type" value="Genomic_DNA"/>
</dbReference>
<feature type="chain" id="PRO_5046718328" evidence="2">
    <location>
        <begin position="25"/>
        <end position="559"/>
    </location>
</feature>
<dbReference type="InterPro" id="IPR011990">
    <property type="entry name" value="TPR-like_helical_dom_sf"/>
</dbReference>
<sequence length="559" mass="61234">MQKNNFLLLSAASMLLLTSCSSKLGELSADNFNVVPNPLEAQAGQVPATINGMFPEKYMKKKAVVTVTPELRYANGKIAKGTSATFQGEKVEGNDQTISYLVGGNYTMKTNFKYVPEMQKSDMYLTFNAKVGKKNVEVPAVKVATGVIATSELYRNTINNAQGCIAEDAFQRVTEQKQEANIKFLIQQANLRKSELQNNSVTEFVKLLQKINADQEGLNLSNVEVSAYASPDGGEKLNDKLANQRKQNSEKYVADQLKKAKIETEIDAKYTAQDWEGFQELVKASNIQDKDVILRVLSMYKDPEEREKQIKNMSAGFKELADGILPELRRARLTINYEVIGRDDDQIEDQLKEDATKLSVEEMLYSATLTNKVNEQEARYKKTTEVYPNDCRAYNNLATIEYARGNYAAAKNYAQKALSVNPKSAEANANLGLIALQAGDAATAENYIAKAADANGLAEVLGNLHLAQGNYALAEQDFNKVNSNSAALAQILNKNYSAAEKTLNNVKNADAMTDYLKAVLNARQGNKGAAKNALAAALAKDPSLASYAAKDLELAGISK</sequence>
<feature type="signal peptide" evidence="2">
    <location>
        <begin position="1"/>
        <end position="24"/>
    </location>
</feature>
<dbReference type="Gene3D" id="1.25.40.10">
    <property type="entry name" value="Tetratricopeptide repeat domain"/>
    <property type="match status" value="1"/>
</dbReference>
<proteinExistence type="predicted"/>
<dbReference type="GeneID" id="82157966"/>
<dbReference type="RefSeq" id="WP_172177932.1">
    <property type="nucleotide sequence ID" value="NZ_CASGIA010000016.1"/>
</dbReference>
<dbReference type="Pfam" id="PF13432">
    <property type="entry name" value="TPR_16"/>
    <property type="match status" value="1"/>
</dbReference>
<feature type="repeat" description="TPR" evidence="1">
    <location>
        <begin position="391"/>
        <end position="424"/>
    </location>
</feature>
<dbReference type="PROSITE" id="PS50005">
    <property type="entry name" value="TPR"/>
    <property type="match status" value="1"/>
</dbReference>